<dbReference type="InterPro" id="IPR003598">
    <property type="entry name" value="Ig_sub2"/>
</dbReference>
<evidence type="ECO:0000256" key="2">
    <source>
        <dbReference type="ARBA" id="ARBA00023157"/>
    </source>
</evidence>
<dbReference type="InterPro" id="IPR013783">
    <property type="entry name" value="Ig-like_fold"/>
</dbReference>
<comment type="caution">
    <text evidence="8">The sequence shown here is derived from an EMBL/GenBank/DDBJ whole genome shotgun (WGS) entry which is preliminary data.</text>
</comment>
<protein>
    <recommendedName>
        <fullName evidence="7">Ig-like domain-containing protein</fullName>
    </recommendedName>
</protein>
<dbReference type="InterPro" id="IPR013151">
    <property type="entry name" value="Immunoglobulin_dom"/>
</dbReference>
<keyword evidence="9" id="KW-1185">Reference proteome</keyword>
<dbReference type="PANTHER" id="PTHR44337">
    <property type="entry name" value="CARCINOEMBRYONIC ANTIGEN-RELATED CELL ADHESION MOLECULE 8"/>
    <property type="match status" value="1"/>
</dbReference>
<reference evidence="8" key="2">
    <citation type="submission" date="2020-11" db="EMBL/GenBank/DDBJ databases">
        <authorList>
            <person name="McCartney M.A."/>
            <person name="Auch B."/>
            <person name="Kono T."/>
            <person name="Mallez S."/>
            <person name="Becker A."/>
            <person name="Gohl D.M."/>
            <person name="Silverstein K.A.T."/>
            <person name="Koren S."/>
            <person name="Bechman K.B."/>
            <person name="Herman A."/>
            <person name="Abrahante J.E."/>
            <person name="Garbe J."/>
        </authorList>
    </citation>
    <scope>NUCLEOTIDE SEQUENCE</scope>
    <source>
        <strain evidence="8">Duluth1</strain>
        <tissue evidence="8">Whole animal</tissue>
    </source>
</reference>
<dbReference type="Proteomes" id="UP000828390">
    <property type="component" value="Unassembled WGS sequence"/>
</dbReference>
<evidence type="ECO:0000256" key="6">
    <source>
        <dbReference type="SAM" id="Phobius"/>
    </source>
</evidence>
<keyword evidence="3" id="KW-0325">Glycoprotein</keyword>
<keyword evidence="1" id="KW-0732">Signal</keyword>
<evidence type="ECO:0000259" key="7">
    <source>
        <dbReference type="PROSITE" id="PS50835"/>
    </source>
</evidence>
<evidence type="ECO:0000313" key="8">
    <source>
        <dbReference type="EMBL" id="KAH3812746.1"/>
    </source>
</evidence>
<accession>A0A9D4G8X8</accession>
<dbReference type="PANTHER" id="PTHR44337:SF20">
    <property type="entry name" value="CARCINOEMBRYONIC ANTIGEN-RELATED CELL ADHESION MOLECULE 5-RELATED"/>
    <property type="match status" value="1"/>
</dbReference>
<dbReference type="InterPro" id="IPR052598">
    <property type="entry name" value="IgSF_CEA-related"/>
</dbReference>
<evidence type="ECO:0000256" key="1">
    <source>
        <dbReference type="ARBA" id="ARBA00022729"/>
    </source>
</evidence>
<dbReference type="InterPro" id="IPR036179">
    <property type="entry name" value="Ig-like_dom_sf"/>
</dbReference>
<keyword evidence="6" id="KW-0812">Transmembrane</keyword>
<dbReference type="SUPFAM" id="SSF48726">
    <property type="entry name" value="Immunoglobulin"/>
    <property type="match status" value="3"/>
</dbReference>
<sequence>MSDITCSATCYPDKCSFSWTKSGNEVSNSSVLSLGSAHRNQAGNYVCTAKNPGTIETASSAIIVVEIAYGPEDITLSPDIKSYTFNEGQTLHNITCSAKCVPECTFSWKRSSTVIINSNLLSLGYVKRGDTGIYECSARNPRSGQIVNSQTVEILIRYGPDMVTLSPNQLSFTNNEGQLMSDIRCSASCVPVCTYIWRKSDILVSDNNVLSLGSLNRGEDGSYACTATNPELNVTTESPIVVIEIRIGPDSVSLSPPTLNYQMTEGQVLNNITCSARCVPDACLYTWSKSGAVIVNGFVLSIGSFEFGEAGSYVCTAKNPGSGVAVTSHSVLIESKEAATTLTDPETRQQTTTIIVGAVMGGCVAIVLVVLLMLRRRHVICKCNCVKTDSSPDGIDLPDTPSKTRTTDQSEQHTQMSEIENTQHTYEQIGRNI</sequence>
<dbReference type="Pfam" id="PF13927">
    <property type="entry name" value="Ig_3"/>
    <property type="match status" value="1"/>
</dbReference>
<dbReference type="InterPro" id="IPR003599">
    <property type="entry name" value="Ig_sub"/>
</dbReference>
<feature type="transmembrane region" description="Helical" evidence="6">
    <location>
        <begin position="354"/>
        <end position="374"/>
    </location>
</feature>
<feature type="domain" description="Ig-like" evidence="7">
    <location>
        <begin position="249"/>
        <end position="332"/>
    </location>
</feature>
<dbReference type="CDD" id="cd00096">
    <property type="entry name" value="Ig"/>
    <property type="match status" value="1"/>
</dbReference>
<feature type="domain" description="Ig-like" evidence="7">
    <location>
        <begin position="1"/>
        <end position="64"/>
    </location>
</feature>
<dbReference type="AlphaFoldDB" id="A0A9D4G8X8"/>
<dbReference type="CDD" id="cd12087">
    <property type="entry name" value="TM_EGFR-like"/>
    <property type="match status" value="1"/>
</dbReference>
<evidence type="ECO:0000313" key="9">
    <source>
        <dbReference type="Proteomes" id="UP000828390"/>
    </source>
</evidence>
<dbReference type="InterPro" id="IPR007110">
    <property type="entry name" value="Ig-like_dom"/>
</dbReference>
<dbReference type="SMART" id="SM00409">
    <property type="entry name" value="IG"/>
    <property type="match status" value="4"/>
</dbReference>
<feature type="compositionally biased region" description="Polar residues" evidence="5">
    <location>
        <begin position="412"/>
        <end position="426"/>
    </location>
</feature>
<dbReference type="Gene3D" id="2.60.40.10">
    <property type="entry name" value="Immunoglobulins"/>
    <property type="match status" value="4"/>
</dbReference>
<feature type="domain" description="Ig-like" evidence="7">
    <location>
        <begin position="160"/>
        <end position="241"/>
    </location>
</feature>
<evidence type="ECO:0000256" key="3">
    <source>
        <dbReference type="ARBA" id="ARBA00023180"/>
    </source>
</evidence>
<proteinExistence type="predicted"/>
<reference evidence="8" key="1">
    <citation type="journal article" date="2019" name="bioRxiv">
        <title>The Genome of the Zebra Mussel, Dreissena polymorpha: A Resource for Invasive Species Research.</title>
        <authorList>
            <person name="McCartney M.A."/>
            <person name="Auch B."/>
            <person name="Kono T."/>
            <person name="Mallez S."/>
            <person name="Zhang Y."/>
            <person name="Obille A."/>
            <person name="Becker A."/>
            <person name="Abrahante J.E."/>
            <person name="Garbe J."/>
            <person name="Badalamenti J.P."/>
            <person name="Herman A."/>
            <person name="Mangelson H."/>
            <person name="Liachko I."/>
            <person name="Sullivan S."/>
            <person name="Sone E.D."/>
            <person name="Koren S."/>
            <person name="Silverstein K.A.T."/>
            <person name="Beckman K.B."/>
            <person name="Gohl D.M."/>
        </authorList>
    </citation>
    <scope>NUCLEOTIDE SEQUENCE</scope>
    <source>
        <strain evidence="8">Duluth1</strain>
        <tissue evidence="8">Whole animal</tissue>
    </source>
</reference>
<feature type="domain" description="Ig-like" evidence="7">
    <location>
        <begin position="71"/>
        <end position="153"/>
    </location>
</feature>
<dbReference type="SMART" id="SM00408">
    <property type="entry name" value="IGc2"/>
    <property type="match status" value="4"/>
</dbReference>
<dbReference type="OrthoDB" id="6162147at2759"/>
<keyword evidence="6" id="KW-1133">Transmembrane helix</keyword>
<dbReference type="Pfam" id="PF00047">
    <property type="entry name" value="ig"/>
    <property type="match status" value="1"/>
</dbReference>
<gene>
    <name evidence="8" type="ORF">DPMN_141185</name>
</gene>
<name>A0A9D4G8X8_DREPO</name>
<evidence type="ECO:0000256" key="4">
    <source>
        <dbReference type="ARBA" id="ARBA00023319"/>
    </source>
</evidence>
<keyword evidence="2" id="KW-1015">Disulfide bond</keyword>
<feature type="region of interest" description="Disordered" evidence="5">
    <location>
        <begin position="392"/>
        <end position="433"/>
    </location>
</feature>
<dbReference type="PROSITE" id="PS50835">
    <property type="entry name" value="IG_LIKE"/>
    <property type="match status" value="4"/>
</dbReference>
<keyword evidence="4" id="KW-0393">Immunoglobulin domain</keyword>
<organism evidence="8 9">
    <name type="scientific">Dreissena polymorpha</name>
    <name type="common">Zebra mussel</name>
    <name type="synonym">Mytilus polymorpha</name>
    <dbReference type="NCBI Taxonomy" id="45954"/>
    <lineage>
        <taxon>Eukaryota</taxon>
        <taxon>Metazoa</taxon>
        <taxon>Spiralia</taxon>
        <taxon>Lophotrochozoa</taxon>
        <taxon>Mollusca</taxon>
        <taxon>Bivalvia</taxon>
        <taxon>Autobranchia</taxon>
        <taxon>Heteroconchia</taxon>
        <taxon>Euheterodonta</taxon>
        <taxon>Imparidentia</taxon>
        <taxon>Neoheterodontei</taxon>
        <taxon>Myida</taxon>
        <taxon>Dreissenoidea</taxon>
        <taxon>Dreissenidae</taxon>
        <taxon>Dreissena</taxon>
    </lineage>
</organism>
<dbReference type="EMBL" id="JAIWYP010000006">
    <property type="protein sequence ID" value="KAH3812746.1"/>
    <property type="molecule type" value="Genomic_DNA"/>
</dbReference>
<evidence type="ECO:0000256" key="5">
    <source>
        <dbReference type="SAM" id="MobiDB-lite"/>
    </source>
</evidence>
<keyword evidence="6" id="KW-0472">Membrane</keyword>